<name>A0A9X1NQQ1_9HYPH</name>
<gene>
    <name evidence="2" type="ORF">LRX75_10180</name>
</gene>
<evidence type="ECO:0000313" key="3">
    <source>
        <dbReference type="Proteomes" id="UP001139089"/>
    </source>
</evidence>
<dbReference type="InterPro" id="IPR024726">
    <property type="entry name" value="FhuF_C"/>
</dbReference>
<organism evidence="2 3">
    <name type="scientific">Rhizobium quercicola</name>
    <dbReference type="NCBI Taxonomy" id="2901226"/>
    <lineage>
        <taxon>Bacteria</taxon>
        <taxon>Pseudomonadati</taxon>
        <taxon>Pseudomonadota</taxon>
        <taxon>Alphaproteobacteria</taxon>
        <taxon>Hyphomicrobiales</taxon>
        <taxon>Rhizobiaceae</taxon>
        <taxon>Rhizobium/Agrobacterium group</taxon>
        <taxon>Rhizobium</taxon>
    </lineage>
</organism>
<protein>
    <submittedName>
        <fullName evidence="2">(2Fe-2S)-binding protein</fullName>
    </submittedName>
</protein>
<dbReference type="Pfam" id="PF11575">
    <property type="entry name" value="FhuF_C"/>
    <property type="match status" value="1"/>
</dbReference>
<feature type="domain" description="Ferric siderophore reductase C-terminal" evidence="1">
    <location>
        <begin position="240"/>
        <end position="260"/>
    </location>
</feature>
<dbReference type="GO" id="GO:0051537">
    <property type="term" value="F:2 iron, 2 sulfur cluster binding"/>
    <property type="evidence" value="ECO:0007669"/>
    <property type="project" value="InterPro"/>
</dbReference>
<reference evidence="2" key="1">
    <citation type="submission" date="2021-12" db="EMBL/GenBank/DDBJ databases">
        <authorList>
            <person name="Li Y."/>
        </authorList>
    </citation>
    <scope>NUCLEOTIDE SEQUENCE</scope>
    <source>
        <strain evidence="2">DKSPLA3</strain>
    </source>
</reference>
<dbReference type="EMBL" id="JAJOZR010000006">
    <property type="protein sequence ID" value="MCD7109412.1"/>
    <property type="molecule type" value="Genomic_DNA"/>
</dbReference>
<dbReference type="Proteomes" id="UP001139089">
    <property type="component" value="Unassembled WGS sequence"/>
</dbReference>
<proteinExistence type="predicted"/>
<evidence type="ECO:0000313" key="2">
    <source>
        <dbReference type="EMBL" id="MCD7109412.1"/>
    </source>
</evidence>
<comment type="caution">
    <text evidence="2">The sequence shown here is derived from an EMBL/GenBank/DDBJ whole genome shotgun (WGS) entry which is preliminary data.</text>
</comment>
<sequence length="281" mass="31617">MTLALCQTPDFLCRALEAQAVYMPDVRADLHPAGEGWVTAEAFFNDELRLNEFIHFEQSLNKGTDLRTAAALLMTDYGYILAAAAVPLFSGFGLVPDLTPAAVALSFYTIEEPHEGKMHRTRRAHVRFSKEGFWQGQLDDLADGERFRVEIERHLSPVVEAIHTRTHLSRAALWRLAADAIAGRFLDSGRHFGAVEASKAAAMRILKVPGSPLANRQLHYFDLTVLDSRQEDFSYTFRQRGGCCRYYLVEGGTYCPTCVLKRPEERDAELRLAMRRHLGVS</sequence>
<evidence type="ECO:0000259" key="1">
    <source>
        <dbReference type="Pfam" id="PF11575"/>
    </source>
</evidence>
<accession>A0A9X1NQQ1</accession>
<keyword evidence="3" id="KW-1185">Reference proteome</keyword>
<dbReference type="RefSeq" id="WP_231814028.1">
    <property type="nucleotide sequence ID" value="NZ_JAJOZR010000006.1"/>
</dbReference>
<dbReference type="AlphaFoldDB" id="A0A9X1NQQ1"/>